<dbReference type="InterPro" id="IPR008511">
    <property type="entry name" value="ROH1-like"/>
</dbReference>
<feature type="region of interest" description="Disordered" evidence="1">
    <location>
        <begin position="88"/>
        <end position="111"/>
    </location>
</feature>
<evidence type="ECO:0000313" key="3">
    <source>
        <dbReference type="Proteomes" id="UP001374584"/>
    </source>
</evidence>
<dbReference type="Pfam" id="PF05633">
    <property type="entry name" value="ROH1-like"/>
    <property type="match status" value="1"/>
</dbReference>
<keyword evidence="3" id="KW-1185">Reference proteome</keyword>
<dbReference type="Proteomes" id="UP001374584">
    <property type="component" value="Unassembled WGS sequence"/>
</dbReference>
<sequence>MGRDSSQIAKLPLDKLLLELLNRVVKSLDVCNVVALSLDVVKNLQHLIEIVVAALNVTSLDNVQVRRAKKAFSALISAKLTENNANAKGTEHNRSFGRRTGNNPSDHHNHRKVCVRRQKLRPQVSWCGGSLRLHPEVRGVFNSLEVILVASELIFLVAAESSRR</sequence>
<evidence type="ECO:0000313" key="2">
    <source>
        <dbReference type="EMBL" id="KAK7335622.1"/>
    </source>
</evidence>
<dbReference type="EMBL" id="JAYMYR010000010">
    <property type="protein sequence ID" value="KAK7335622.1"/>
    <property type="molecule type" value="Genomic_DNA"/>
</dbReference>
<organism evidence="2 3">
    <name type="scientific">Phaseolus coccineus</name>
    <name type="common">Scarlet runner bean</name>
    <name type="synonym">Phaseolus multiflorus</name>
    <dbReference type="NCBI Taxonomy" id="3886"/>
    <lineage>
        <taxon>Eukaryota</taxon>
        <taxon>Viridiplantae</taxon>
        <taxon>Streptophyta</taxon>
        <taxon>Embryophyta</taxon>
        <taxon>Tracheophyta</taxon>
        <taxon>Spermatophyta</taxon>
        <taxon>Magnoliopsida</taxon>
        <taxon>eudicotyledons</taxon>
        <taxon>Gunneridae</taxon>
        <taxon>Pentapetalae</taxon>
        <taxon>rosids</taxon>
        <taxon>fabids</taxon>
        <taxon>Fabales</taxon>
        <taxon>Fabaceae</taxon>
        <taxon>Papilionoideae</taxon>
        <taxon>50 kb inversion clade</taxon>
        <taxon>NPAAA clade</taxon>
        <taxon>indigoferoid/millettioid clade</taxon>
        <taxon>Phaseoleae</taxon>
        <taxon>Phaseolus</taxon>
    </lineage>
</organism>
<gene>
    <name evidence="2" type="ORF">VNO80_27563</name>
</gene>
<reference evidence="2 3" key="1">
    <citation type="submission" date="2024-01" db="EMBL/GenBank/DDBJ databases">
        <title>The genomes of 5 underutilized Papilionoideae crops provide insights into root nodulation and disease resistanc.</title>
        <authorList>
            <person name="Jiang F."/>
        </authorList>
    </citation>
    <scope>NUCLEOTIDE SEQUENCE [LARGE SCALE GENOMIC DNA]</scope>
    <source>
        <strain evidence="2">JINMINGXINNONG_FW02</strain>
        <tissue evidence="2">Leaves</tissue>
    </source>
</reference>
<protein>
    <submittedName>
        <fullName evidence="2">Uncharacterized protein</fullName>
    </submittedName>
</protein>
<name>A0AAN9LGK1_PHACN</name>
<accession>A0AAN9LGK1</accession>
<evidence type="ECO:0000256" key="1">
    <source>
        <dbReference type="SAM" id="MobiDB-lite"/>
    </source>
</evidence>
<comment type="caution">
    <text evidence="2">The sequence shown here is derived from an EMBL/GenBank/DDBJ whole genome shotgun (WGS) entry which is preliminary data.</text>
</comment>
<proteinExistence type="predicted"/>
<dbReference type="AlphaFoldDB" id="A0AAN9LGK1"/>